<feature type="domain" description="Peptidase M16 C-terminal" evidence="1">
    <location>
        <begin position="147"/>
        <end position="318"/>
    </location>
</feature>
<dbReference type="Proteomes" id="UP000003515">
    <property type="component" value="Unassembled WGS sequence"/>
</dbReference>
<reference evidence="3" key="2">
    <citation type="submission" date="2011-08" db="EMBL/GenBank/DDBJ databases">
        <authorList>
            <person name="Hoffman M."/>
            <person name="Strain E.A."/>
            <person name="Brown E."/>
            <person name="Allard M.W."/>
        </authorList>
    </citation>
    <scope>NUCLEOTIDE SEQUENCE</scope>
    <source>
        <strain evidence="3">CIP 102891</strain>
    </source>
</reference>
<reference evidence="2 5" key="1">
    <citation type="submission" date="2009-10" db="EMBL/GenBank/DDBJ databases">
        <authorList>
            <consortium name="Los Alamos National Laboratory (LANL)"/>
            <consortium name="National Microbial Pathogen Data Resource (NMPDR)"/>
            <person name="Munk A.C."/>
            <person name="Chertkov O."/>
            <person name="Tapia R."/>
            <person name="Green L."/>
            <person name="Rogers Y."/>
            <person name="Detter J.C."/>
            <person name="Bruce D."/>
            <person name="Brettin T.S."/>
            <person name="Colwell R.R."/>
            <person name="Huq A."/>
            <person name="Grim C.J."/>
            <person name="Hasan N.A."/>
            <person name="Bartels D."/>
            <person name="Vonstein V."/>
        </authorList>
    </citation>
    <scope>NUCLEOTIDE SEQUENCE [LARGE SCALE GENOMIC DNA]</scope>
    <source>
        <strain evidence="2 5">CIP 102891</strain>
    </source>
</reference>
<proteinExistence type="predicted"/>
<dbReference type="SUPFAM" id="SSF63411">
    <property type="entry name" value="LuxS/MPP-like metallohydrolase"/>
    <property type="match status" value="1"/>
</dbReference>
<sequence>MPKSTTVDRLDNGLRYVVLPTTRSSDEVSIRVRVNAGVAQENNQFPTARIVALDTIQNTDWHVSTDYQQTVFDIDFASATNTDIEKALEALYVGLTQEVKQPNADQLLESAQGSLNDIDELISQRHLDTLTHALAPLDDQSLSQTPLESVKEFKQTYFTPNQVSIVVVGGIKKKSAIKAIERQFSSWRTVAQEQSVHSTPQLELISDVAQTSPVTISSLSTVNDEEDSKLHRKELLMTTLANKMLEQRIQKALSEQHLQAQVDVDNQVLFDHRLLSQVRVVNLEETDKTEVKKVVKSEIKRALASGFTQTEYEMVVSQVRQQLERQTRLNDPDNYTRNQADRVVAAIDSGSVYTAPSYDLDLLNFHVAHLNEFDISKEFEHIWSDTTSVIM</sequence>
<protein>
    <submittedName>
        <fullName evidence="2">Peptidase M16 domain protein</fullName>
    </submittedName>
    <submittedName>
        <fullName evidence="3">Signal recognition particle GTPase</fullName>
    </submittedName>
</protein>
<accession>C9QGW2</accession>
<dbReference type="Pfam" id="PF05193">
    <property type="entry name" value="Peptidase_M16_C"/>
    <property type="match status" value="1"/>
</dbReference>
<evidence type="ECO:0000313" key="4">
    <source>
        <dbReference type="Proteomes" id="UP000002817"/>
    </source>
</evidence>
<dbReference type="AlphaFoldDB" id="C9QGW2"/>
<dbReference type="eggNOG" id="COG0612">
    <property type="taxonomic scope" value="Bacteria"/>
</dbReference>
<dbReference type="PATRIC" id="fig|675816.5.peg.3008"/>
<evidence type="ECO:0000259" key="1">
    <source>
        <dbReference type="Pfam" id="PF05193"/>
    </source>
</evidence>
<dbReference type="Gene3D" id="3.30.830.10">
    <property type="entry name" value="Metalloenzyme, LuxS/M16 peptidase-like"/>
    <property type="match status" value="2"/>
</dbReference>
<comment type="caution">
    <text evidence="3">The sequence shown here is derived from an EMBL/GenBank/DDBJ whole genome shotgun (WGS) entry which is preliminary data.</text>
</comment>
<organism evidence="3 4">
    <name type="scientific">Vibrio orientalis CIP 102891 = ATCC 33934</name>
    <dbReference type="NCBI Taxonomy" id="675816"/>
    <lineage>
        <taxon>Bacteria</taxon>
        <taxon>Pseudomonadati</taxon>
        <taxon>Pseudomonadota</taxon>
        <taxon>Gammaproteobacteria</taxon>
        <taxon>Vibrionales</taxon>
        <taxon>Vibrionaceae</taxon>
        <taxon>Vibrio</taxon>
        <taxon>Vibrio oreintalis group</taxon>
    </lineage>
</organism>
<name>C9QGW2_VIBOR</name>
<evidence type="ECO:0000313" key="3">
    <source>
        <dbReference type="EMBL" id="EGU48358.1"/>
    </source>
</evidence>
<evidence type="ECO:0000313" key="5">
    <source>
        <dbReference type="Proteomes" id="UP000003515"/>
    </source>
</evidence>
<dbReference type="EMBL" id="AFWH01000040">
    <property type="protein sequence ID" value="EGU48358.1"/>
    <property type="molecule type" value="Genomic_DNA"/>
</dbReference>
<gene>
    <name evidence="2" type="ORF">VIA_001065</name>
    <name evidence="3" type="ORF">VIOR3934_14647</name>
</gene>
<keyword evidence="5" id="KW-1185">Reference proteome</keyword>
<dbReference type="EMBL" id="ACZV01000004">
    <property type="protein sequence ID" value="EEX93907.1"/>
    <property type="molecule type" value="Genomic_DNA"/>
</dbReference>
<dbReference type="InterPro" id="IPR011249">
    <property type="entry name" value="Metalloenz_LuxS/M16"/>
</dbReference>
<dbReference type="OrthoDB" id="5906248at2"/>
<dbReference type="InterPro" id="IPR007863">
    <property type="entry name" value="Peptidase_M16_C"/>
</dbReference>
<evidence type="ECO:0000313" key="2">
    <source>
        <dbReference type="EMBL" id="EEX93907.1"/>
    </source>
</evidence>
<dbReference type="Proteomes" id="UP000002817">
    <property type="component" value="Unassembled WGS sequence"/>
</dbReference>
<reference evidence="3 4" key="3">
    <citation type="journal article" date="2012" name="Int. J. Syst. Evol. Microbiol.">
        <title>Vibrio caribbeanicus sp. nov., isolated from the marine sponge Scleritoderma cyanea.</title>
        <authorList>
            <person name="Hoffmann M."/>
            <person name="Monday S.R."/>
            <person name="Allard M.W."/>
            <person name="Strain E.A."/>
            <person name="Whittaker P."/>
            <person name="Naum M."/>
            <person name="McCarthy P.J."/>
            <person name="Lopez J.V."/>
            <person name="Fischer M."/>
            <person name="Brown E.W."/>
        </authorList>
    </citation>
    <scope>NUCLEOTIDE SEQUENCE [LARGE SCALE GENOMIC DNA]</scope>
    <source>
        <strain evidence="3">CIP 102891</strain>
        <strain evidence="4">CIP 102891 / ATCC 33934</strain>
    </source>
</reference>
<dbReference type="GO" id="GO:0046872">
    <property type="term" value="F:metal ion binding"/>
    <property type="evidence" value="ECO:0007669"/>
    <property type="project" value="InterPro"/>
</dbReference>
<dbReference type="STRING" id="675816.VIA_001065"/>